<reference evidence="1 2" key="1">
    <citation type="submission" date="2018-03" db="EMBL/GenBank/DDBJ databases">
        <title>Genomic Encyclopedia of Archaeal and Bacterial Type Strains, Phase II (KMG-II): from individual species to whole genera.</title>
        <authorList>
            <person name="Goeker M."/>
        </authorList>
    </citation>
    <scope>NUCLEOTIDE SEQUENCE [LARGE SCALE GENOMIC DNA]</scope>
    <source>
        <strain evidence="1 2">DSM 45312</strain>
    </source>
</reference>
<keyword evidence="2" id="KW-1185">Reference proteome</keyword>
<dbReference type="InterPro" id="IPR046044">
    <property type="entry name" value="DUF6002"/>
</dbReference>
<evidence type="ECO:0000313" key="1">
    <source>
        <dbReference type="EMBL" id="PSK90960.1"/>
    </source>
</evidence>
<dbReference type="EMBL" id="PYGA01000021">
    <property type="protein sequence ID" value="PSK90960.1"/>
    <property type="molecule type" value="Genomic_DNA"/>
</dbReference>
<accession>A0A2P8D158</accession>
<protein>
    <submittedName>
        <fullName evidence="1">Uncharacterized protein</fullName>
    </submittedName>
</protein>
<proteinExistence type="predicted"/>
<dbReference type="OrthoDB" id="4287124at2"/>
<evidence type="ECO:0000313" key="2">
    <source>
        <dbReference type="Proteomes" id="UP000240542"/>
    </source>
</evidence>
<dbReference type="Proteomes" id="UP000240542">
    <property type="component" value="Unassembled WGS sequence"/>
</dbReference>
<gene>
    <name evidence="1" type="ORF">CLV63_12187</name>
</gene>
<sequence length="467" mass="51290">MTQSAPHAPSVFDKAIRTTSSESLITRYYQGIQLASAELEKKRTGNGFCPPFEYPDLTDDWEQYFSPAGASWEHLDDYGGKRVVLLDLMKNPEVRTTKTTASLLMVARAVHHIRRTGESILIFCPSSGNKAVALRDAVARAIDLGLAAPDELRIATFTPARTTYKFRRNLLTESEELRRLNPILVLDGPQPAAVKELGQEFVRAAQFGGPRTCRVWYTLDIANYKVADACRAFFEYEFGGADPAHRRRLHAHAVSSAYGLLGYQHGLGVLARLGLPIAQPGFLLVQHLATSDMVAHHLSGGAGFEMDIDYQPDPETGLLRQQASPHFPYATWSLGEDLEPTFYTKTPVTSPEMTGLIAAHGGTGIVVSLYECLTRYSLARQMLALSGCELPADPRTLAEWSLVMVLTGMTNAADRALIDQFNEVVVHGSGMYPHHSEHAVSRAQTVEVGCLADMLRAVPGTQEHGRI</sequence>
<comment type="caution">
    <text evidence="1">The sequence shown here is derived from an EMBL/GenBank/DDBJ whole genome shotgun (WGS) entry which is preliminary data.</text>
</comment>
<organism evidence="1 2">
    <name type="scientific">Murinocardiopsis flavida</name>
    <dbReference type="NCBI Taxonomy" id="645275"/>
    <lineage>
        <taxon>Bacteria</taxon>
        <taxon>Bacillati</taxon>
        <taxon>Actinomycetota</taxon>
        <taxon>Actinomycetes</taxon>
        <taxon>Streptosporangiales</taxon>
        <taxon>Nocardiopsidaceae</taxon>
        <taxon>Murinocardiopsis</taxon>
    </lineage>
</organism>
<dbReference type="AlphaFoldDB" id="A0A2P8D158"/>
<dbReference type="RefSeq" id="WP_106585732.1">
    <property type="nucleotide sequence ID" value="NZ_PYGA01000021.1"/>
</dbReference>
<dbReference type="Pfam" id="PF19465">
    <property type="entry name" value="DUF6002"/>
    <property type="match status" value="1"/>
</dbReference>
<name>A0A2P8D158_9ACTN</name>